<proteinExistence type="predicted"/>
<dbReference type="InParanoid" id="C5L7D8"/>
<evidence type="ECO:0000313" key="2">
    <source>
        <dbReference type="Proteomes" id="UP000007800"/>
    </source>
</evidence>
<sequence>MDTAKGRGGLDGHRVVDPQALSQSLVNKTVLDQVGERDLEVKHIRRQEALVIHYFRCIMKHSEKLSAKAVLESMRDNGLISGILRYLAYKECTHDLKLRVAEVVLQEGLLKRSDVRPLLDLFAKCKRMK</sequence>
<evidence type="ECO:0000313" key="1">
    <source>
        <dbReference type="EMBL" id="EER07400.1"/>
    </source>
</evidence>
<reference evidence="1 2" key="1">
    <citation type="submission" date="2008-07" db="EMBL/GenBank/DDBJ databases">
        <authorList>
            <person name="El-Sayed N."/>
            <person name="Caler E."/>
            <person name="Inman J."/>
            <person name="Amedeo P."/>
            <person name="Hass B."/>
            <person name="Wortman J."/>
        </authorList>
    </citation>
    <scope>NUCLEOTIDE SEQUENCE [LARGE SCALE GENOMIC DNA]</scope>
    <source>
        <strain evidence="2">ATCC 50983 / TXsc</strain>
    </source>
</reference>
<accession>C5L7D8</accession>
<keyword evidence="2" id="KW-1185">Reference proteome</keyword>
<dbReference type="Proteomes" id="UP000007800">
    <property type="component" value="Unassembled WGS sequence"/>
</dbReference>
<gene>
    <name evidence="1" type="ORF">Pmar_PMAR020565</name>
</gene>
<protein>
    <submittedName>
        <fullName evidence="1">Uncharacterized protein</fullName>
    </submittedName>
</protein>
<organism evidence="2">
    <name type="scientific">Perkinsus marinus (strain ATCC 50983 / TXsc)</name>
    <dbReference type="NCBI Taxonomy" id="423536"/>
    <lineage>
        <taxon>Eukaryota</taxon>
        <taxon>Sar</taxon>
        <taxon>Alveolata</taxon>
        <taxon>Perkinsozoa</taxon>
        <taxon>Perkinsea</taxon>
        <taxon>Perkinsida</taxon>
        <taxon>Perkinsidae</taxon>
        <taxon>Perkinsus</taxon>
    </lineage>
</organism>
<dbReference type="GeneID" id="9041148"/>
<dbReference type="OrthoDB" id="10257430at2759"/>
<dbReference type="RefSeq" id="XP_002775584.1">
    <property type="nucleotide sequence ID" value="XM_002775538.1"/>
</dbReference>
<dbReference type="EMBL" id="GG679899">
    <property type="protein sequence ID" value="EER07400.1"/>
    <property type="molecule type" value="Genomic_DNA"/>
</dbReference>
<dbReference type="AlphaFoldDB" id="C5L7D8"/>
<name>C5L7D8_PERM5</name>